<gene>
    <name evidence="4" type="ORF">Ate02nite_74830</name>
</gene>
<protein>
    <recommendedName>
        <fullName evidence="2">Anti-sigma factor antagonist</fullName>
    </recommendedName>
</protein>
<keyword evidence="5" id="KW-1185">Reference proteome</keyword>
<evidence type="ECO:0000256" key="2">
    <source>
        <dbReference type="RuleBase" id="RU003749"/>
    </source>
</evidence>
<proteinExistence type="inferred from homology"/>
<dbReference type="SUPFAM" id="SSF52091">
    <property type="entry name" value="SpoIIaa-like"/>
    <property type="match status" value="1"/>
</dbReference>
<evidence type="ECO:0000256" key="1">
    <source>
        <dbReference type="ARBA" id="ARBA00009013"/>
    </source>
</evidence>
<dbReference type="InterPro" id="IPR003658">
    <property type="entry name" value="Anti-sigma_ant"/>
</dbReference>
<dbReference type="PANTHER" id="PTHR33495:SF2">
    <property type="entry name" value="ANTI-SIGMA FACTOR ANTAGONIST TM_1081-RELATED"/>
    <property type="match status" value="1"/>
</dbReference>
<reference evidence="4" key="1">
    <citation type="submission" date="2021-01" db="EMBL/GenBank/DDBJ databases">
        <title>Whole genome shotgun sequence of Actinoplanes tereljensis NBRC 105297.</title>
        <authorList>
            <person name="Komaki H."/>
            <person name="Tamura T."/>
        </authorList>
    </citation>
    <scope>NUCLEOTIDE SEQUENCE</scope>
    <source>
        <strain evidence="4">NBRC 105297</strain>
    </source>
</reference>
<evidence type="ECO:0000313" key="4">
    <source>
        <dbReference type="EMBL" id="GIF24753.1"/>
    </source>
</evidence>
<dbReference type="Gene3D" id="3.30.750.24">
    <property type="entry name" value="STAS domain"/>
    <property type="match status" value="1"/>
</dbReference>
<dbReference type="InterPro" id="IPR002645">
    <property type="entry name" value="STAS_dom"/>
</dbReference>
<dbReference type="InterPro" id="IPR036513">
    <property type="entry name" value="STAS_dom_sf"/>
</dbReference>
<accession>A0A919TVF8</accession>
<dbReference type="Pfam" id="PF01740">
    <property type="entry name" value="STAS"/>
    <property type="match status" value="1"/>
</dbReference>
<evidence type="ECO:0000313" key="5">
    <source>
        <dbReference type="Proteomes" id="UP000623608"/>
    </source>
</evidence>
<sequence>MLPAHGSSGDWSEDFAVTVPFAVTKDVGNDGVARLRVTGGVDNNVSETLTALLINAIEHDDVQELVVDLTDAQFLSAAGLRCLLDARSTALRRGRGFRLQNPTVIVTQVLQVTGFAELLDPANPTT</sequence>
<dbReference type="PANTHER" id="PTHR33495">
    <property type="entry name" value="ANTI-SIGMA FACTOR ANTAGONIST TM_1081-RELATED-RELATED"/>
    <property type="match status" value="1"/>
</dbReference>
<dbReference type="PROSITE" id="PS50801">
    <property type="entry name" value="STAS"/>
    <property type="match status" value="1"/>
</dbReference>
<dbReference type="GO" id="GO:0043856">
    <property type="term" value="F:anti-sigma factor antagonist activity"/>
    <property type="evidence" value="ECO:0007669"/>
    <property type="project" value="InterPro"/>
</dbReference>
<name>A0A919TVF8_9ACTN</name>
<evidence type="ECO:0000259" key="3">
    <source>
        <dbReference type="PROSITE" id="PS50801"/>
    </source>
</evidence>
<comment type="caution">
    <text evidence="4">The sequence shown here is derived from an EMBL/GenBank/DDBJ whole genome shotgun (WGS) entry which is preliminary data.</text>
</comment>
<feature type="domain" description="STAS" evidence="3">
    <location>
        <begin position="30"/>
        <end position="126"/>
    </location>
</feature>
<dbReference type="Proteomes" id="UP000623608">
    <property type="component" value="Unassembled WGS sequence"/>
</dbReference>
<organism evidence="4 5">
    <name type="scientific">Paractinoplanes tereljensis</name>
    <dbReference type="NCBI Taxonomy" id="571912"/>
    <lineage>
        <taxon>Bacteria</taxon>
        <taxon>Bacillati</taxon>
        <taxon>Actinomycetota</taxon>
        <taxon>Actinomycetes</taxon>
        <taxon>Micromonosporales</taxon>
        <taxon>Micromonosporaceae</taxon>
        <taxon>Paractinoplanes</taxon>
    </lineage>
</organism>
<dbReference type="EMBL" id="BOMY01000047">
    <property type="protein sequence ID" value="GIF24753.1"/>
    <property type="molecule type" value="Genomic_DNA"/>
</dbReference>
<comment type="similarity">
    <text evidence="1 2">Belongs to the anti-sigma-factor antagonist family.</text>
</comment>
<dbReference type="AlphaFoldDB" id="A0A919TVF8"/>
<dbReference type="CDD" id="cd07043">
    <property type="entry name" value="STAS_anti-anti-sigma_factors"/>
    <property type="match status" value="1"/>
</dbReference>
<dbReference type="NCBIfam" id="TIGR00377">
    <property type="entry name" value="ant_ant_sig"/>
    <property type="match status" value="1"/>
</dbReference>